<gene>
    <name evidence="2" type="ORF">SAMN04488071_3628</name>
</gene>
<dbReference type="EMBL" id="FNAK01000009">
    <property type="protein sequence ID" value="SDE71171.1"/>
    <property type="molecule type" value="Genomic_DNA"/>
</dbReference>
<protein>
    <recommendedName>
        <fullName evidence="4">DUF998 domain-containing protein</fullName>
    </recommendedName>
</protein>
<dbReference type="InterPro" id="IPR009339">
    <property type="entry name" value="DUF998"/>
</dbReference>
<feature type="transmembrane region" description="Helical" evidence="1">
    <location>
        <begin position="158"/>
        <end position="177"/>
    </location>
</feature>
<feature type="transmembrane region" description="Helical" evidence="1">
    <location>
        <begin position="83"/>
        <end position="102"/>
    </location>
</feature>
<evidence type="ECO:0000313" key="3">
    <source>
        <dbReference type="Proteomes" id="UP000183685"/>
    </source>
</evidence>
<proteinExistence type="predicted"/>
<sequence>MKVSAKFFGICGLSAVSIYLGVFLVLAAIEPNYSHITHFPSELGGIHASNPGVMNAMFHFVGVLVWVFALGLHRELPPGRTSFWGPLMLAILGGSMFAAGFFQCDTRCLPTTFESQMHGVVGLPGLLASPLAPLFVYFRLKNPEGEGDSVWPRFYQKISLFSFALQVFSILMLLPFMEGDAAGVAIRLLLVVQLLWPSVMAFGLVFGRMGR</sequence>
<dbReference type="AlphaFoldDB" id="A0A1G7F5K3"/>
<keyword evidence="1" id="KW-1133">Transmembrane helix</keyword>
<dbReference type="Proteomes" id="UP000183685">
    <property type="component" value="Unassembled WGS sequence"/>
</dbReference>
<feature type="transmembrane region" description="Helical" evidence="1">
    <location>
        <begin position="183"/>
        <end position="206"/>
    </location>
</feature>
<evidence type="ECO:0008006" key="4">
    <source>
        <dbReference type="Google" id="ProtNLM"/>
    </source>
</evidence>
<reference evidence="2 3" key="1">
    <citation type="submission" date="2016-10" db="EMBL/GenBank/DDBJ databases">
        <authorList>
            <person name="de Groot N.N."/>
        </authorList>
    </citation>
    <scope>NUCLEOTIDE SEQUENCE [LARGE SCALE GENOMIC DNA]</scope>
    <source>
        <strain evidence="2 3">CGMCC 1.9109</strain>
    </source>
</reference>
<evidence type="ECO:0000313" key="2">
    <source>
        <dbReference type="EMBL" id="SDE71171.1"/>
    </source>
</evidence>
<accession>A0A1G7F5K3</accession>
<keyword evidence="1" id="KW-0472">Membrane</keyword>
<keyword evidence="1" id="KW-0812">Transmembrane</keyword>
<dbReference type="RefSeq" id="WP_068303596.1">
    <property type="nucleotide sequence ID" value="NZ_FNAK01000009.1"/>
</dbReference>
<evidence type="ECO:0000256" key="1">
    <source>
        <dbReference type="SAM" id="Phobius"/>
    </source>
</evidence>
<dbReference type="OrthoDB" id="8159487at2"/>
<dbReference type="STRING" id="637679.GCA_001550055_01599"/>
<feature type="transmembrane region" description="Helical" evidence="1">
    <location>
        <begin position="117"/>
        <end position="138"/>
    </location>
</feature>
<feature type="transmembrane region" description="Helical" evidence="1">
    <location>
        <begin position="49"/>
        <end position="71"/>
    </location>
</feature>
<dbReference type="Pfam" id="PF06197">
    <property type="entry name" value="DUF998"/>
    <property type="match status" value="1"/>
</dbReference>
<feature type="transmembrane region" description="Helical" evidence="1">
    <location>
        <begin position="7"/>
        <end position="29"/>
    </location>
</feature>
<keyword evidence="3" id="KW-1185">Reference proteome</keyword>
<organism evidence="2 3">
    <name type="scientific">Kordiimonas lacus</name>
    <dbReference type="NCBI Taxonomy" id="637679"/>
    <lineage>
        <taxon>Bacteria</taxon>
        <taxon>Pseudomonadati</taxon>
        <taxon>Pseudomonadota</taxon>
        <taxon>Alphaproteobacteria</taxon>
        <taxon>Kordiimonadales</taxon>
        <taxon>Kordiimonadaceae</taxon>
        <taxon>Kordiimonas</taxon>
    </lineage>
</organism>
<name>A0A1G7F5K3_9PROT</name>